<evidence type="ECO:0000313" key="2">
    <source>
        <dbReference type="EMBL" id="CAE7194583.1"/>
    </source>
</evidence>
<evidence type="ECO:0000313" key="3">
    <source>
        <dbReference type="Proteomes" id="UP000472372"/>
    </source>
</evidence>
<dbReference type="Proteomes" id="UP000472372">
    <property type="component" value="Chromosome 7"/>
</dbReference>
<accession>A0A6S6W8L0</accession>
<dbReference type="EMBL" id="HG992983">
    <property type="protein sequence ID" value="CAE7194583.1"/>
    <property type="molecule type" value="Genomic_DNA"/>
</dbReference>
<proteinExistence type="predicted"/>
<protein>
    <submittedName>
        <fullName evidence="2">Uncharacterized protein</fullName>
    </submittedName>
</protein>
<evidence type="ECO:0000256" key="1">
    <source>
        <dbReference type="SAM" id="MobiDB-lite"/>
    </source>
</evidence>
<gene>
    <name evidence="2" type="ORF">PTTW11_07978</name>
</gene>
<sequence length="125" mass="13707">MDLVVCQNLPKKTEYRRHLPHSLSEKTTLAAGTIPLDSELPTLAGTCPAQNTNETSCRGSSPKRQQSPPTENIINCDIFMALSTVPPTPQRVAKDRRSIGATKPRAKWNSISVGIFHLSPEKVTE</sequence>
<dbReference type="AlphaFoldDB" id="A0A6S6W8L0"/>
<feature type="region of interest" description="Disordered" evidence="1">
    <location>
        <begin position="41"/>
        <end position="70"/>
    </location>
</feature>
<feature type="compositionally biased region" description="Polar residues" evidence="1">
    <location>
        <begin position="48"/>
        <end position="70"/>
    </location>
</feature>
<name>A0A6S6W8L0_9PLEO</name>
<organism evidence="2 3">
    <name type="scientific">Pyrenophora teres f. teres</name>
    <dbReference type="NCBI Taxonomy" id="97479"/>
    <lineage>
        <taxon>Eukaryota</taxon>
        <taxon>Fungi</taxon>
        <taxon>Dikarya</taxon>
        <taxon>Ascomycota</taxon>
        <taxon>Pezizomycotina</taxon>
        <taxon>Dothideomycetes</taxon>
        <taxon>Pleosporomycetidae</taxon>
        <taxon>Pleosporales</taxon>
        <taxon>Pleosporineae</taxon>
        <taxon>Pleosporaceae</taxon>
        <taxon>Pyrenophora</taxon>
    </lineage>
</organism>
<reference evidence="2" key="1">
    <citation type="submission" date="2021-02" db="EMBL/GenBank/DDBJ databases">
        <authorList>
            <person name="Syme A R."/>
            <person name="Syme A R."/>
            <person name="Moolhuijzen P."/>
        </authorList>
    </citation>
    <scope>NUCLEOTIDE SEQUENCE</scope>
    <source>
        <strain evidence="2">W1-1</strain>
    </source>
</reference>